<organism evidence="5 6">
    <name type="scientific">Rummeliibacillus stabekisii</name>
    <dbReference type="NCBI Taxonomy" id="241244"/>
    <lineage>
        <taxon>Bacteria</taxon>
        <taxon>Bacillati</taxon>
        <taxon>Bacillota</taxon>
        <taxon>Bacilli</taxon>
        <taxon>Bacillales</taxon>
        <taxon>Caryophanaceae</taxon>
        <taxon>Rummeliibacillus</taxon>
    </lineage>
</organism>
<dbReference type="Gene3D" id="3.30.70.270">
    <property type="match status" value="1"/>
</dbReference>
<dbReference type="SMART" id="SM00052">
    <property type="entry name" value="EAL"/>
    <property type="match status" value="1"/>
</dbReference>
<name>A0A143HH14_9BACL</name>
<feature type="domain" description="EAL" evidence="3">
    <location>
        <begin position="417"/>
        <end position="668"/>
    </location>
</feature>
<dbReference type="InterPro" id="IPR035965">
    <property type="entry name" value="PAS-like_dom_sf"/>
</dbReference>
<accession>A0A143HH14</accession>
<keyword evidence="6" id="KW-1185">Reference proteome</keyword>
<dbReference type="InterPro" id="IPR000700">
    <property type="entry name" value="PAS-assoc_C"/>
</dbReference>
<sequence length="668" mass="76448">MRETQHVNPTVHPLTRQTPCPMMILNSKGNIVSWNRGAEIAFGYTEIELEGNPPPFIVKDYTNTFKDRWLNILQSEVPIQLNNILLQKKKGDPIQISLILNTLSINDESFVHCQFLLVEEEAVDFVLNEISNIHEYLDSTFMLAALDQEGLITYANPLFLKQSKWTPKRILGKSFWQLFPSDSKTTEFANNIWKTLETGNQWHGEAEKITKDGQHYWVDLTAIPLKNAKGPSHYILLENNISDKKQLQERLEKFAYIDQETGLMNRNRLEQVVESMIEERNHFSLVYFSIDKFYSLKEIYNDQADRIALQEFTQRLKKYFQDSVIARVSMDEYVVLTPLGEWFIQGFLSYLEQHPIYINHGAFPISISGGISKYPNDQISFSHLMKASYTALKKIQAEGGAQIGSLSTADHKALYTKSIIEKRLLVALNQQDLKVSYQPQLDLNTGEIIAVEAFVRWDDKEIGTVAPDVLIPIAEETGLINNIGTFMLEQVCMQAAQWKESGLNIKASINLSVREFRDKNMAKQISSILERTNCPAELLQIEITEKFALEAEAEKSIIKQMKQLHNDGVRFVLDDFGTGYASFRYMQMLPLSQFKIDQTFISSMPYQPKTQKLVNGMIQFGKSIHMGVLAEGVETEEQKELLAEYGCDAIQGYLVGYPMDADDIEKFF</sequence>
<dbReference type="STRING" id="241244.ATY39_16215"/>
<dbReference type="PROSITE" id="PS50883">
    <property type="entry name" value="EAL"/>
    <property type="match status" value="1"/>
</dbReference>
<dbReference type="InterPro" id="IPR000160">
    <property type="entry name" value="GGDEF_dom"/>
</dbReference>
<evidence type="ECO:0000259" key="4">
    <source>
        <dbReference type="PROSITE" id="PS50887"/>
    </source>
</evidence>
<dbReference type="Gene3D" id="3.30.450.20">
    <property type="entry name" value="PAS domain"/>
    <property type="match status" value="2"/>
</dbReference>
<feature type="domain" description="PAS" evidence="1">
    <location>
        <begin position="21"/>
        <end position="52"/>
    </location>
</feature>
<reference evidence="6" key="2">
    <citation type="submission" date="2016-03" db="EMBL/GenBank/DDBJ databases">
        <authorList>
            <person name="Ploux O."/>
        </authorList>
    </citation>
    <scope>NUCLEOTIDE SEQUENCE [LARGE SCALE GENOMIC DNA]</scope>
    <source>
        <strain evidence="6">PP9</strain>
    </source>
</reference>
<dbReference type="AlphaFoldDB" id="A0A143HH14"/>
<dbReference type="PANTHER" id="PTHR44757">
    <property type="entry name" value="DIGUANYLATE CYCLASE DGCP"/>
    <property type="match status" value="1"/>
</dbReference>
<dbReference type="Pfam" id="PF00990">
    <property type="entry name" value="GGDEF"/>
    <property type="match status" value="1"/>
</dbReference>
<dbReference type="PROSITE" id="PS50113">
    <property type="entry name" value="PAC"/>
    <property type="match status" value="1"/>
</dbReference>
<dbReference type="EMBL" id="CP014806">
    <property type="protein sequence ID" value="AMX00786.1"/>
    <property type="molecule type" value="Genomic_DNA"/>
</dbReference>
<dbReference type="Pfam" id="PF00563">
    <property type="entry name" value="EAL"/>
    <property type="match status" value="1"/>
</dbReference>
<evidence type="ECO:0000259" key="2">
    <source>
        <dbReference type="PROSITE" id="PS50113"/>
    </source>
</evidence>
<dbReference type="PANTHER" id="PTHR44757:SF2">
    <property type="entry name" value="BIOFILM ARCHITECTURE MAINTENANCE PROTEIN MBAA"/>
    <property type="match status" value="1"/>
</dbReference>
<gene>
    <name evidence="5" type="ORF">ATY39_16215</name>
</gene>
<protein>
    <submittedName>
        <fullName evidence="5">Diguanylate cyclase</fullName>
    </submittedName>
</protein>
<feature type="domain" description="PAC" evidence="2">
    <location>
        <begin position="202"/>
        <end position="253"/>
    </location>
</feature>
<evidence type="ECO:0000313" key="5">
    <source>
        <dbReference type="EMBL" id="AMX00786.1"/>
    </source>
</evidence>
<dbReference type="InterPro" id="IPR029787">
    <property type="entry name" value="Nucleotide_cyclase"/>
</dbReference>
<dbReference type="OrthoDB" id="2624050at2"/>
<dbReference type="CDD" id="cd01948">
    <property type="entry name" value="EAL"/>
    <property type="match status" value="1"/>
</dbReference>
<dbReference type="KEGG" id="rst:ATY39_16215"/>
<evidence type="ECO:0000313" key="6">
    <source>
        <dbReference type="Proteomes" id="UP000076021"/>
    </source>
</evidence>
<dbReference type="SUPFAM" id="SSF55785">
    <property type="entry name" value="PYP-like sensor domain (PAS domain)"/>
    <property type="match status" value="2"/>
</dbReference>
<dbReference type="InterPro" id="IPR001633">
    <property type="entry name" value="EAL_dom"/>
</dbReference>
<dbReference type="SMART" id="SM00267">
    <property type="entry name" value="GGDEF"/>
    <property type="match status" value="1"/>
</dbReference>
<dbReference type="InterPro" id="IPR035919">
    <property type="entry name" value="EAL_sf"/>
</dbReference>
<dbReference type="InterPro" id="IPR000014">
    <property type="entry name" value="PAS"/>
</dbReference>
<evidence type="ECO:0000259" key="1">
    <source>
        <dbReference type="PROSITE" id="PS50112"/>
    </source>
</evidence>
<dbReference type="NCBIfam" id="TIGR00254">
    <property type="entry name" value="GGDEF"/>
    <property type="match status" value="1"/>
</dbReference>
<dbReference type="SUPFAM" id="SSF55073">
    <property type="entry name" value="Nucleotide cyclase"/>
    <property type="match status" value="1"/>
</dbReference>
<dbReference type="SMART" id="SM00091">
    <property type="entry name" value="PAS"/>
    <property type="match status" value="2"/>
</dbReference>
<dbReference type="CDD" id="cd01949">
    <property type="entry name" value="GGDEF"/>
    <property type="match status" value="1"/>
</dbReference>
<evidence type="ECO:0000259" key="3">
    <source>
        <dbReference type="PROSITE" id="PS50883"/>
    </source>
</evidence>
<dbReference type="PROSITE" id="PS50112">
    <property type="entry name" value="PAS"/>
    <property type="match status" value="1"/>
</dbReference>
<dbReference type="InterPro" id="IPR043128">
    <property type="entry name" value="Rev_trsase/Diguanyl_cyclase"/>
</dbReference>
<reference evidence="5 6" key="1">
    <citation type="journal article" date="2016" name="Genome Announc.">
        <title>Whole-Genome Sequence of Rummeliibacillus stabekisii Strain PP9 Isolated from Antarctic Soil.</title>
        <authorList>
            <person name="da Mota F.F."/>
            <person name="Vollu R.E."/>
            <person name="Jurelevicius D."/>
            <person name="Seldin L."/>
        </authorList>
    </citation>
    <scope>NUCLEOTIDE SEQUENCE [LARGE SCALE GENOMIC DNA]</scope>
    <source>
        <strain evidence="5 6">PP9</strain>
    </source>
</reference>
<dbReference type="Pfam" id="PF13426">
    <property type="entry name" value="PAS_9"/>
    <property type="match status" value="2"/>
</dbReference>
<dbReference type="RefSeq" id="WP_066791530.1">
    <property type="nucleotide sequence ID" value="NZ_CP014806.1"/>
</dbReference>
<dbReference type="CDD" id="cd00130">
    <property type="entry name" value="PAS"/>
    <property type="match status" value="2"/>
</dbReference>
<dbReference type="SUPFAM" id="SSF141868">
    <property type="entry name" value="EAL domain-like"/>
    <property type="match status" value="1"/>
</dbReference>
<proteinExistence type="predicted"/>
<dbReference type="InterPro" id="IPR052155">
    <property type="entry name" value="Biofilm_reg_signaling"/>
</dbReference>
<dbReference type="Gene3D" id="3.20.20.450">
    <property type="entry name" value="EAL domain"/>
    <property type="match status" value="1"/>
</dbReference>
<dbReference type="Proteomes" id="UP000076021">
    <property type="component" value="Chromosome"/>
</dbReference>
<dbReference type="NCBIfam" id="TIGR00229">
    <property type="entry name" value="sensory_box"/>
    <property type="match status" value="2"/>
</dbReference>
<dbReference type="PROSITE" id="PS50887">
    <property type="entry name" value="GGDEF"/>
    <property type="match status" value="1"/>
</dbReference>
<feature type="domain" description="GGDEF" evidence="4">
    <location>
        <begin position="281"/>
        <end position="408"/>
    </location>
</feature>